<proteinExistence type="predicted"/>
<evidence type="ECO:0000256" key="1">
    <source>
        <dbReference type="ARBA" id="ARBA00022679"/>
    </source>
</evidence>
<dbReference type="InterPro" id="IPR051706">
    <property type="entry name" value="Glycosyltransferase_domain"/>
</dbReference>
<dbReference type="GO" id="GO:0051999">
    <property type="term" value="P:mannosyl-inositol phosphorylceramide biosynthetic process"/>
    <property type="evidence" value="ECO:0007669"/>
    <property type="project" value="TreeGrafter"/>
</dbReference>
<accession>A0A3S7PAR8</accession>
<dbReference type="GO" id="GO:0000030">
    <property type="term" value="F:mannosyltransferase activity"/>
    <property type="evidence" value="ECO:0007669"/>
    <property type="project" value="TreeGrafter"/>
</dbReference>
<reference evidence="2" key="1">
    <citation type="journal article" date="2019" name="J Environ">
        <title>Genetic characterization and potential molecular dissemination mechanism of tet (31) gene in Aeromonas caviae from an oxytetracycline wastewater treatment system.</title>
        <authorList>
            <person name="Shi Y."/>
            <person name="Tian Z."/>
            <person name="Leclercq S.O."/>
            <person name="Zhang H."/>
            <person name="Yang M."/>
            <person name="Zhang Y."/>
        </authorList>
    </citation>
    <scope>NUCLEOTIDE SEQUENCE</scope>
    <source>
        <strain evidence="2">T25-39</strain>
    </source>
</reference>
<dbReference type="EMBL" id="CP025706">
    <property type="protein sequence ID" value="AXB04927.1"/>
    <property type="molecule type" value="Genomic_DNA"/>
</dbReference>
<keyword evidence="2" id="KW-0328">Glycosyltransferase</keyword>
<sequence length="231" mass="27083">MSATNRTIHAIWLGSRLPPLAHVCIDDWRKQGYDYKLWLDTDPQVKRWIQECTFARECYRRGLLAFVTDYLRLKILAQEGGLYLDTDVTINQDPFPLFESVAFGVGYESDRLIGTAVIYARQDSAMLSELVRFYEQEIMSSPMYMGPEIMTHLVSEKLASSGDTALIAPEHYFYNYQGEAIHFEPAAERYMTHWFQHSWKRSSGLVFLRAKAKGWSGYLYEWQKEFFRLRK</sequence>
<dbReference type="InterPro" id="IPR029044">
    <property type="entry name" value="Nucleotide-diphossugar_trans"/>
</dbReference>
<organism evidence="3 4">
    <name type="scientific">Aeromonas caviae</name>
    <name type="common">Aeromonas punctata</name>
    <dbReference type="NCBI Taxonomy" id="648"/>
    <lineage>
        <taxon>Bacteria</taxon>
        <taxon>Pseudomonadati</taxon>
        <taxon>Pseudomonadota</taxon>
        <taxon>Gammaproteobacteria</taxon>
        <taxon>Aeromonadales</taxon>
        <taxon>Aeromonadaceae</taxon>
        <taxon>Aeromonas</taxon>
    </lineage>
</organism>
<evidence type="ECO:0000313" key="4">
    <source>
        <dbReference type="Proteomes" id="UP001161704"/>
    </source>
</evidence>
<dbReference type="Proteomes" id="UP001161704">
    <property type="component" value="Unassembled WGS sequence"/>
</dbReference>
<dbReference type="PANTHER" id="PTHR32385:SF15">
    <property type="entry name" value="INOSITOL PHOSPHOCERAMIDE MANNOSYLTRANSFERASE 1"/>
    <property type="match status" value="1"/>
</dbReference>
<dbReference type="GO" id="GO:0016020">
    <property type="term" value="C:membrane"/>
    <property type="evidence" value="ECO:0007669"/>
    <property type="project" value="GOC"/>
</dbReference>
<dbReference type="RefSeq" id="WP_119197083.1">
    <property type="nucleotide sequence ID" value="NZ_AP022254.1"/>
</dbReference>
<dbReference type="Pfam" id="PF04488">
    <property type="entry name" value="Gly_transf_sug"/>
    <property type="match status" value="1"/>
</dbReference>
<reference evidence="3" key="2">
    <citation type="submission" date="2022-09" db="EMBL/GenBank/DDBJ databases">
        <title>Intensive care unit water sources are persistently colonized with multi-drug resistant bacteria and are the site of extensive horizontal gene transfer of antibiotic resistance genes.</title>
        <authorList>
            <person name="Diorio-Toth L."/>
        </authorList>
    </citation>
    <scope>NUCLEOTIDE SEQUENCE</scope>
    <source>
        <strain evidence="3">GD03710</strain>
    </source>
</reference>
<dbReference type="Proteomes" id="UP000266778">
    <property type="component" value="Chromosome"/>
</dbReference>
<dbReference type="SUPFAM" id="SSF53448">
    <property type="entry name" value="Nucleotide-diphospho-sugar transferases"/>
    <property type="match status" value="1"/>
</dbReference>
<dbReference type="AlphaFoldDB" id="A0A3S7PAR8"/>
<dbReference type="PANTHER" id="PTHR32385">
    <property type="entry name" value="MANNOSYL PHOSPHORYLINOSITOL CERAMIDE SYNTHASE"/>
    <property type="match status" value="1"/>
</dbReference>
<keyword evidence="1 2" id="KW-0808">Transferase</keyword>
<dbReference type="Gene3D" id="3.90.550.20">
    <property type="match status" value="1"/>
</dbReference>
<evidence type="ECO:0000313" key="3">
    <source>
        <dbReference type="EMBL" id="MDH1504629.1"/>
    </source>
</evidence>
<dbReference type="InterPro" id="IPR007577">
    <property type="entry name" value="GlycoTrfase_DXD_sugar-bd_CS"/>
</dbReference>
<name>A0A3S7PAR8_AERCA</name>
<gene>
    <name evidence="2" type="ORF">C1C91_07805</name>
    <name evidence="3" type="ORF">N5I20_06110</name>
</gene>
<protein>
    <submittedName>
        <fullName evidence="3">Glycosyltransferase</fullName>
    </submittedName>
    <submittedName>
        <fullName evidence="2">Mannosyltransferase</fullName>
    </submittedName>
</protein>
<evidence type="ECO:0000313" key="2">
    <source>
        <dbReference type="EMBL" id="AXB04927.1"/>
    </source>
</evidence>
<dbReference type="EMBL" id="JAOCIZ010000017">
    <property type="protein sequence ID" value="MDH1504629.1"/>
    <property type="molecule type" value="Genomic_DNA"/>
</dbReference>